<dbReference type="GO" id="GO:0008198">
    <property type="term" value="F:ferrous iron binding"/>
    <property type="evidence" value="ECO:0007669"/>
    <property type="project" value="EnsemblFungi"/>
</dbReference>
<dbReference type="NCBIfam" id="TIGR03421">
    <property type="entry name" value="FeS_CyaY"/>
    <property type="match status" value="1"/>
</dbReference>
<keyword evidence="6" id="KW-0410">Iron transport</keyword>
<dbReference type="NCBIfam" id="TIGR03422">
    <property type="entry name" value="mito_frataxin"/>
    <property type="match status" value="1"/>
</dbReference>
<dbReference type="OrthoDB" id="1897642at2759"/>
<organism evidence="13 14">
    <name type="scientific">Meyerozyma guilliermondii (strain ATCC 6260 / CBS 566 / DSM 6381 / JCM 1539 / NBRC 10279 / NRRL Y-324)</name>
    <name type="common">Yeast</name>
    <name type="synonym">Candida guilliermondii</name>
    <dbReference type="NCBI Taxonomy" id="294746"/>
    <lineage>
        <taxon>Eukaryota</taxon>
        <taxon>Fungi</taxon>
        <taxon>Dikarya</taxon>
        <taxon>Ascomycota</taxon>
        <taxon>Saccharomycotina</taxon>
        <taxon>Pichiomycetes</taxon>
        <taxon>Debaryomycetaceae</taxon>
        <taxon>Meyerozyma</taxon>
    </lineage>
</organism>
<dbReference type="Pfam" id="PF01491">
    <property type="entry name" value="Frataxin_Cyay"/>
    <property type="match status" value="1"/>
</dbReference>
<dbReference type="GO" id="GO:0042802">
    <property type="term" value="F:identical protein binding"/>
    <property type="evidence" value="ECO:0007669"/>
    <property type="project" value="EnsemblFungi"/>
</dbReference>
<evidence type="ECO:0000256" key="10">
    <source>
        <dbReference type="ARBA" id="ARBA00023065"/>
    </source>
</evidence>
<evidence type="ECO:0000256" key="8">
    <source>
        <dbReference type="ARBA" id="ARBA00023002"/>
    </source>
</evidence>
<dbReference type="GO" id="GO:0006826">
    <property type="term" value="P:iron ion transport"/>
    <property type="evidence" value="ECO:0007669"/>
    <property type="project" value="UniProtKB-KW"/>
</dbReference>
<dbReference type="EMBL" id="CH408158">
    <property type="protein sequence ID" value="EDK39617.1"/>
    <property type="molecule type" value="Genomic_DNA"/>
</dbReference>
<accession>A5DKB4</accession>
<evidence type="ECO:0000256" key="2">
    <source>
        <dbReference type="ARBA" id="ARBA00008183"/>
    </source>
</evidence>
<evidence type="ECO:0000256" key="4">
    <source>
        <dbReference type="ARBA" id="ARBA00022434"/>
    </source>
</evidence>
<evidence type="ECO:0000256" key="5">
    <source>
        <dbReference type="ARBA" id="ARBA00022448"/>
    </source>
</evidence>
<dbReference type="GO" id="GO:0034986">
    <property type="term" value="F:iron chaperone activity"/>
    <property type="evidence" value="ECO:0007669"/>
    <property type="project" value="EnsemblFungi"/>
</dbReference>
<dbReference type="Proteomes" id="UP000001997">
    <property type="component" value="Unassembled WGS sequence"/>
</dbReference>
<dbReference type="GeneID" id="5126170"/>
<dbReference type="FunCoup" id="A5DKB4">
    <property type="interactions" value="386"/>
</dbReference>
<comment type="similarity">
    <text evidence="2">Belongs to the frataxin family.</text>
</comment>
<dbReference type="InterPro" id="IPR020895">
    <property type="entry name" value="Frataxin_CS"/>
</dbReference>
<dbReference type="GO" id="GO:0006879">
    <property type="term" value="P:intracellular iron ion homeostasis"/>
    <property type="evidence" value="ECO:0007669"/>
    <property type="project" value="UniProtKB-KW"/>
</dbReference>
<dbReference type="GO" id="GO:0008199">
    <property type="term" value="F:ferric iron binding"/>
    <property type="evidence" value="ECO:0007669"/>
    <property type="project" value="InterPro"/>
</dbReference>
<evidence type="ECO:0000313" key="13">
    <source>
        <dbReference type="EMBL" id="EDK39617.1"/>
    </source>
</evidence>
<evidence type="ECO:0000256" key="1">
    <source>
        <dbReference type="ARBA" id="ARBA00004173"/>
    </source>
</evidence>
<comment type="subcellular location">
    <subcellularLocation>
        <location evidence="1">Mitochondrion</location>
    </subcellularLocation>
</comment>
<dbReference type="GO" id="GO:0016226">
    <property type="term" value="P:iron-sulfur cluster assembly"/>
    <property type="evidence" value="ECO:0007669"/>
    <property type="project" value="EnsemblFungi"/>
</dbReference>
<sequence length="172" mass="19353">MFRQAIRRFHGVGRTTRGTTRLVQVPLRRQGWPITNAPGMIGGRFYSINTEGEDISDSIDKISIGEYHRVADEYLETLADELETLAEDNPQVDAELSHGVLTLVLPPYGTYVINKQPPNQQIWLSSPVSGPKRFDLIKSRWITLRDNSSLTETLETELSSALGNETKLDVQQ</sequence>
<protein>
    <recommendedName>
        <fullName evidence="3">ferroxidase</fullName>
        <ecNumber evidence="3">1.16.3.1</ecNumber>
    </recommendedName>
</protein>
<keyword evidence="4" id="KW-0409">Iron storage</keyword>
<keyword evidence="11" id="KW-0496">Mitochondrion</keyword>
<dbReference type="SUPFAM" id="SSF55387">
    <property type="entry name" value="Frataxin/Nqo15-like"/>
    <property type="match status" value="1"/>
</dbReference>
<dbReference type="GO" id="GO:0006749">
    <property type="term" value="P:glutathione metabolic process"/>
    <property type="evidence" value="ECO:0007669"/>
    <property type="project" value="EnsemblFungi"/>
</dbReference>
<dbReference type="InterPro" id="IPR036524">
    <property type="entry name" value="Frataxin/CyaY_sf"/>
</dbReference>
<dbReference type="GO" id="GO:0051537">
    <property type="term" value="F:2 iron, 2 sulfur cluster binding"/>
    <property type="evidence" value="ECO:0007669"/>
    <property type="project" value="TreeGrafter"/>
</dbReference>
<evidence type="ECO:0000256" key="3">
    <source>
        <dbReference type="ARBA" id="ARBA00013107"/>
    </source>
</evidence>
<dbReference type="Gene3D" id="3.30.920.10">
    <property type="entry name" value="Frataxin/CyaY"/>
    <property type="match status" value="1"/>
</dbReference>
<dbReference type="GO" id="GO:0010040">
    <property type="term" value="P:response to iron(II) ion"/>
    <property type="evidence" value="ECO:0007669"/>
    <property type="project" value="EnsemblFungi"/>
</dbReference>
<dbReference type="InParanoid" id="A5DKB4"/>
<evidence type="ECO:0000313" key="14">
    <source>
        <dbReference type="Proteomes" id="UP000001997"/>
    </source>
</evidence>
<keyword evidence="14" id="KW-1185">Reference proteome</keyword>
<proteinExistence type="inferred from homology"/>
<dbReference type="GO" id="GO:0006979">
    <property type="term" value="P:response to oxidative stress"/>
    <property type="evidence" value="ECO:0007669"/>
    <property type="project" value="EnsemblFungi"/>
</dbReference>
<name>A5DKB4_PICGU</name>
<dbReference type="GO" id="GO:0005759">
    <property type="term" value="C:mitochondrial matrix"/>
    <property type="evidence" value="ECO:0007669"/>
    <property type="project" value="EnsemblFungi"/>
</dbReference>
<dbReference type="SMART" id="SM01219">
    <property type="entry name" value="Frataxin_Cyay"/>
    <property type="match status" value="1"/>
</dbReference>
<comment type="catalytic activity">
    <reaction evidence="12">
        <text>4 Fe(2+) + O2 + 4 H(+) = 4 Fe(3+) + 2 H2O</text>
        <dbReference type="Rhea" id="RHEA:11148"/>
        <dbReference type="ChEBI" id="CHEBI:15377"/>
        <dbReference type="ChEBI" id="CHEBI:15378"/>
        <dbReference type="ChEBI" id="CHEBI:15379"/>
        <dbReference type="ChEBI" id="CHEBI:29033"/>
        <dbReference type="ChEBI" id="CHEBI:29034"/>
        <dbReference type="EC" id="1.16.3.1"/>
    </reaction>
</comment>
<evidence type="ECO:0000256" key="9">
    <source>
        <dbReference type="ARBA" id="ARBA00023004"/>
    </source>
</evidence>
<evidence type="ECO:0000256" key="6">
    <source>
        <dbReference type="ARBA" id="ARBA00022496"/>
    </source>
</evidence>
<dbReference type="HOGENOM" id="CLU_080880_2_4_1"/>
<dbReference type="PROSITE" id="PS01344">
    <property type="entry name" value="FRATAXIN_1"/>
    <property type="match status" value="1"/>
</dbReference>
<keyword evidence="5" id="KW-0813">Transport</keyword>
<dbReference type="GO" id="GO:0006121">
    <property type="term" value="P:mitochondrial electron transport, succinate to ubiquinone"/>
    <property type="evidence" value="ECO:0007669"/>
    <property type="project" value="EnsemblFungi"/>
</dbReference>
<dbReference type="PANTHER" id="PTHR16821">
    <property type="entry name" value="FRATAXIN"/>
    <property type="match status" value="1"/>
</dbReference>
<evidence type="ECO:0000256" key="11">
    <source>
        <dbReference type="ARBA" id="ARBA00023128"/>
    </source>
</evidence>
<keyword evidence="9" id="KW-0408">Iron</keyword>
<evidence type="ECO:0000256" key="7">
    <source>
        <dbReference type="ARBA" id="ARBA00022946"/>
    </source>
</evidence>
<dbReference type="PROSITE" id="PS50810">
    <property type="entry name" value="FRATAXIN_2"/>
    <property type="match status" value="1"/>
</dbReference>
<gene>
    <name evidence="13" type="ORF">PGUG_03715</name>
</gene>
<keyword evidence="7" id="KW-0809">Transit peptide</keyword>
<evidence type="ECO:0000256" key="12">
    <source>
        <dbReference type="ARBA" id="ARBA00047990"/>
    </source>
</evidence>
<dbReference type="KEGG" id="pgu:PGUG_03715"/>
<reference evidence="13 14" key="1">
    <citation type="journal article" date="2009" name="Nature">
        <title>Evolution of pathogenicity and sexual reproduction in eight Candida genomes.</title>
        <authorList>
            <person name="Butler G."/>
            <person name="Rasmussen M.D."/>
            <person name="Lin M.F."/>
            <person name="Santos M.A."/>
            <person name="Sakthikumar S."/>
            <person name="Munro C.A."/>
            <person name="Rheinbay E."/>
            <person name="Grabherr M."/>
            <person name="Forche A."/>
            <person name="Reedy J.L."/>
            <person name="Agrafioti I."/>
            <person name="Arnaud M.B."/>
            <person name="Bates S."/>
            <person name="Brown A.J."/>
            <person name="Brunke S."/>
            <person name="Costanzo M.C."/>
            <person name="Fitzpatrick D.A."/>
            <person name="de Groot P.W."/>
            <person name="Harris D."/>
            <person name="Hoyer L.L."/>
            <person name="Hube B."/>
            <person name="Klis F.M."/>
            <person name="Kodira C."/>
            <person name="Lennard N."/>
            <person name="Logue M.E."/>
            <person name="Martin R."/>
            <person name="Neiman A.M."/>
            <person name="Nikolaou E."/>
            <person name="Quail M.A."/>
            <person name="Quinn J."/>
            <person name="Santos M.C."/>
            <person name="Schmitzberger F.F."/>
            <person name="Sherlock G."/>
            <person name="Shah P."/>
            <person name="Silverstein K.A."/>
            <person name="Skrzypek M.S."/>
            <person name="Soll D."/>
            <person name="Staggs R."/>
            <person name="Stansfield I."/>
            <person name="Stumpf M.P."/>
            <person name="Sudbery P.E."/>
            <person name="Srikantha T."/>
            <person name="Zeng Q."/>
            <person name="Berman J."/>
            <person name="Berriman M."/>
            <person name="Heitman J."/>
            <person name="Gow N.A."/>
            <person name="Lorenz M.C."/>
            <person name="Birren B.W."/>
            <person name="Kellis M."/>
            <person name="Cuomo C.A."/>
        </authorList>
    </citation>
    <scope>NUCLEOTIDE SEQUENCE [LARGE SCALE GENOMIC DNA]</scope>
    <source>
        <strain evidence="14">ATCC 6260 / CBS 566 / DSM 6381 / JCM 1539 / NBRC 10279 / NRRL Y-324</strain>
    </source>
</reference>
<dbReference type="PANTHER" id="PTHR16821:SF2">
    <property type="entry name" value="FRATAXIN, MITOCHONDRIAL"/>
    <property type="match status" value="1"/>
</dbReference>
<dbReference type="InterPro" id="IPR017789">
    <property type="entry name" value="Frataxin"/>
</dbReference>
<dbReference type="GO" id="GO:0004322">
    <property type="term" value="F:ferroxidase activity"/>
    <property type="evidence" value="ECO:0007669"/>
    <property type="project" value="UniProtKB-EC"/>
</dbReference>
<dbReference type="VEuPathDB" id="FungiDB:PGUG_03715"/>
<dbReference type="EC" id="1.16.3.1" evidence="3"/>
<dbReference type="InterPro" id="IPR002908">
    <property type="entry name" value="Frataxin/CyaY"/>
</dbReference>
<dbReference type="eggNOG" id="KOG3413">
    <property type="taxonomic scope" value="Eukaryota"/>
</dbReference>
<dbReference type="STRING" id="294746.A5DKB4"/>
<keyword evidence="8" id="KW-0560">Oxidoreductase</keyword>
<dbReference type="OMA" id="YEVEYHS"/>
<dbReference type="RefSeq" id="XP_001484334.1">
    <property type="nucleotide sequence ID" value="XM_001484284.1"/>
</dbReference>
<dbReference type="AlphaFoldDB" id="A5DKB4"/>
<keyword evidence="10" id="KW-0406">Ion transport</keyword>